<dbReference type="Pfam" id="PF13560">
    <property type="entry name" value="HTH_31"/>
    <property type="match status" value="1"/>
</dbReference>
<dbReference type="Proteomes" id="UP000269097">
    <property type="component" value="Chromosome"/>
</dbReference>
<gene>
    <name evidence="2" type="ORF">EAV92_07665</name>
</gene>
<dbReference type="CDD" id="cd00093">
    <property type="entry name" value="HTH_XRE"/>
    <property type="match status" value="1"/>
</dbReference>
<dbReference type="SMART" id="SM00530">
    <property type="entry name" value="HTH_XRE"/>
    <property type="match status" value="1"/>
</dbReference>
<dbReference type="EMBL" id="CP033433">
    <property type="protein sequence ID" value="AYQ72455.1"/>
    <property type="molecule type" value="Genomic_DNA"/>
</dbReference>
<dbReference type="InterPro" id="IPR010982">
    <property type="entry name" value="Lambda_DNA-bd_dom_sf"/>
</dbReference>
<dbReference type="KEGG" id="coh:EAV92_07665"/>
<proteinExistence type="predicted"/>
<evidence type="ECO:0000313" key="2">
    <source>
        <dbReference type="EMBL" id="AYQ72455.1"/>
    </source>
</evidence>
<dbReference type="PROSITE" id="PS50943">
    <property type="entry name" value="HTH_CROC1"/>
    <property type="match status" value="1"/>
</dbReference>
<dbReference type="GO" id="GO:0003677">
    <property type="term" value="F:DNA binding"/>
    <property type="evidence" value="ECO:0007669"/>
    <property type="project" value="InterPro"/>
</dbReference>
<keyword evidence="3" id="KW-1185">Reference proteome</keyword>
<evidence type="ECO:0000259" key="1">
    <source>
        <dbReference type="PROSITE" id="PS50943"/>
    </source>
</evidence>
<dbReference type="SUPFAM" id="SSF47413">
    <property type="entry name" value="lambda repressor-like DNA-binding domains"/>
    <property type="match status" value="1"/>
</dbReference>
<dbReference type="InterPro" id="IPR001387">
    <property type="entry name" value="Cro/C1-type_HTH"/>
</dbReference>
<name>A0A3G3JW56_9BACL</name>
<sequence length="86" mass="10183">MNRFAEGEIIINEEEFYIWLGQYLKGLRMSKKWTQSQLCSRYHLSRSSLSNIELGRHHLSAFALYKLLRILDEPFVLTLKTMTSTE</sequence>
<organism evidence="2 3">
    <name type="scientific">Cohnella candidum</name>
    <dbReference type="NCBI Taxonomy" id="2674991"/>
    <lineage>
        <taxon>Bacteria</taxon>
        <taxon>Bacillati</taxon>
        <taxon>Bacillota</taxon>
        <taxon>Bacilli</taxon>
        <taxon>Bacillales</taxon>
        <taxon>Paenibacillaceae</taxon>
        <taxon>Cohnella</taxon>
    </lineage>
</organism>
<accession>A0A3G3JW56</accession>
<dbReference type="AlphaFoldDB" id="A0A3G3JW56"/>
<protein>
    <submittedName>
        <fullName evidence="2">XRE family transcriptional regulator</fullName>
    </submittedName>
</protein>
<reference evidence="2 3" key="1">
    <citation type="submission" date="2018-10" db="EMBL/GenBank/DDBJ databases">
        <title>Genome Sequence of Cohnella sp.</title>
        <authorList>
            <person name="Srinivasan S."/>
            <person name="Kim M.K."/>
        </authorList>
    </citation>
    <scope>NUCLEOTIDE SEQUENCE [LARGE SCALE GENOMIC DNA]</scope>
    <source>
        <strain evidence="2 3">18JY8-7</strain>
    </source>
</reference>
<evidence type="ECO:0000313" key="3">
    <source>
        <dbReference type="Proteomes" id="UP000269097"/>
    </source>
</evidence>
<feature type="domain" description="HTH cro/C1-type" evidence="1">
    <location>
        <begin position="24"/>
        <end position="79"/>
    </location>
</feature>
<dbReference type="RefSeq" id="WP_123040515.1">
    <property type="nucleotide sequence ID" value="NZ_CP033433.1"/>
</dbReference>
<dbReference type="Gene3D" id="1.10.260.40">
    <property type="entry name" value="lambda repressor-like DNA-binding domains"/>
    <property type="match status" value="1"/>
</dbReference>